<dbReference type="Pfam" id="PF13146">
    <property type="entry name" value="TRL"/>
    <property type="match status" value="1"/>
</dbReference>
<dbReference type="InterPro" id="IPR025113">
    <property type="entry name" value="TRL-like"/>
</dbReference>
<reference evidence="2" key="5">
    <citation type="submission" date="2024-05" db="EMBL/GenBank/DDBJ databases">
        <authorList>
            <person name="Sun Q."/>
            <person name="Sedlacek I."/>
        </authorList>
    </citation>
    <scope>NUCLEOTIDE SEQUENCE</scope>
    <source>
        <strain evidence="2">CCM 8778</strain>
    </source>
</reference>
<accession>A0A2I0CM69</accession>
<keyword evidence="1" id="KW-0732">Signal</keyword>
<dbReference type="RefSeq" id="WP_093984879.1">
    <property type="nucleotide sequence ID" value="NZ_BMDE01000002.1"/>
</dbReference>
<evidence type="ECO:0000313" key="5">
    <source>
        <dbReference type="Proteomes" id="UP000655550"/>
    </source>
</evidence>
<keyword evidence="5" id="KW-1185">Reference proteome</keyword>
<dbReference type="Proteomes" id="UP000655550">
    <property type="component" value="Unassembled WGS sequence"/>
</dbReference>
<protein>
    <recommendedName>
        <fullName evidence="6">TRL-like family protein</fullName>
    </recommendedName>
</protein>
<name>A0A2I0CM69_9PSED</name>
<reference evidence="2" key="1">
    <citation type="journal article" date="2014" name="Int. J. Syst. Evol. Microbiol.">
        <title>Complete genome of a new Firmicutes species belonging to the dominant human colonic microbiota ('Ruminococcus bicirculans') reveals two chromosomes and a selective capacity to utilize plant glucans.</title>
        <authorList>
            <consortium name="NISC Comparative Sequencing Program"/>
            <person name="Wegmann U."/>
            <person name="Louis P."/>
            <person name="Goesmann A."/>
            <person name="Henrissat B."/>
            <person name="Duncan S.H."/>
            <person name="Flint H.J."/>
        </authorList>
    </citation>
    <scope>NUCLEOTIDE SEQUENCE</scope>
    <source>
        <strain evidence="2">CCM 8778</strain>
    </source>
</reference>
<dbReference type="AlphaFoldDB" id="A0A2I0CM69"/>
<evidence type="ECO:0000256" key="1">
    <source>
        <dbReference type="SAM" id="SignalP"/>
    </source>
</evidence>
<reference evidence="5" key="4">
    <citation type="journal article" date="2019" name="Int. J. Syst. Evol. Microbiol.">
        <title>The Global Catalogue of Microorganisms (GCM) 10K type strain sequencing project: providing services to taxonomists for standard genome sequencing and annotation.</title>
        <authorList>
            <consortium name="The Broad Institute Genomics Platform"/>
            <consortium name="The Broad Institute Genome Sequencing Center for Infectious Disease"/>
            <person name="Wu L."/>
            <person name="Ma J."/>
        </authorList>
    </citation>
    <scope>NUCLEOTIDE SEQUENCE [LARGE SCALE GENOMIC DNA]</scope>
    <source>
        <strain evidence="5">CCM 8778</strain>
    </source>
</reference>
<dbReference type="EMBL" id="BMDE01000002">
    <property type="protein sequence ID" value="GGH89878.1"/>
    <property type="molecule type" value="Genomic_DNA"/>
</dbReference>
<evidence type="ECO:0000313" key="2">
    <source>
        <dbReference type="EMBL" id="GGH89878.1"/>
    </source>
</evidence>
<proteinExistence type="predicted"/>
<dbReference type="EMBL" id="PIYS01000027">
    <property type="protein sequence ID" value="PKF70217.1"/>
    <property type="molecule type" value="Genomic_DNA"/>
</dbReference>
<sequence length="103" mass="10203">MKLQALFLAASVATLSGCAVTSSPVGNALFTNVSGPVAVSNSAEASKQGKSCAYNLLGLIAAGDASIEAAKKSGNISTVSSVDGHGTSVLFLYSSFCTVVKGQ</sequence>
<evidence type="ECO:0000313" key="3">
    <source>
        <dbReference type="EMBL" id="PKF70217.1"/>
    </source>
</evidence>
<organism evidence="3 4">
    <name type="scientific">Pseudomonas fluvialis</name>
    <dbReference type="NCBI Taxonomy" id="1793966"/>
    <lineage>
        <taxon>Bacteria</taxon>
        <taxon>Pseudomonadati</taxon>
        <taxon>Pseudomonadota</taxon>
        <taxon>Gammaproteobacteria</taxon>
        <taxon>Pseudomonadales</taxon>
        <taxon>Pseudomonadaceae</taxon>
        <taxon>Pseudomonas</taxon>
    </lineage>
</organism>
<evidence type="ECO:0008006" key="6">
    <source>
        <dbReference type="Google" id="ProtNLM"/>
    </source>
</evidence>
<reference evidence="3" key="3">
    <citation type="submission" date="2017-12" db="EMBL/GenBank/DDBJ databases">
        <authorList>
            <person name="Hurst M.R.H."/>
        </authorList>
    </citation>
    <scope>NUCLEOTIDE SEQUENCE [LARGE SCALE GENOMIC DNA]</scope>
    <source>
        <strain evidence="3">ZYSR67-Z</strain>
    </source>
</reference>
<reference evidence="4" key="2">
    <citation type="submission" date="2017-12" db="EMBL/GenBank/DDBJ databases">
        <authorList>
            <person name="Yu X.-Y."/>
        </authorList>
    </citation>
    <scope>NUCLEOTIDE SEQUENCE [LARGE SCALE GENOMIC DNA]</scope>
    <source>
        <strain evidence="4">ZYSR67-Z</strain>
    </source>
</reference>
<feature type="chain" id="PRO_5014130616" description="TRL-like family protein" evidence="1">
    <location>
        <begin position="20"/>
        <end position="103"/>
    </location>
</feature>
<feature type="signal peptide" evidence="1">
    <location>
        <begin position="1"/>
        <end position="19"/>
    </location>
</feature>
<dbReference type="Proteomes" id="UP000242861">
    <property type="component" value="Unassembled WGS sequence"/>
</dbReference>
<comment type="caution">
    <text evidence="3">The sequence shown here is derived from an EMBL/GenBank/DDBJ whole genome shotgun (WGS) entry which is preliminary data.</text>
</comment>
<evidence type="ECO:0000313" key="4">
    <source>
        <dbReference type="Proteomes" id="UP000242861"/>
    </source>
</evidence>
<gene>
    <name evidence="3" type="ORF">CW360_12995</name>
    <name evidence="2" type="ORF">GCM10007363_06040</name>
</gene>
<dbReference type="PROSITE" id="PS51257">
    <property type="entry name" value="PROKAR_LIPOPROTEIN"/>
    <property type="match status" value="1"/>
</dbReference>